<evidence type="ECO:0000256" key="1">
    <source>
        <dbReference type="ARBA" id="ARBA00022612"/>
    </source>
</evidence>
<sequence length="985" mass="102992">MSSDLNLALTIRLMDRATAPLRGIGQAMRGFGRQTRDLSGDLDRLKQQQGAITAFRQLKERLDQAGTAMTAAKTRAEGLGRELGQTRRRADALRGELTAAEAEVDRLGREMAATEAPTEEMAAAFKAAEARAEALRTELSRTDDAAEKLDARLGDARVAARRAADGHRTLAERTERARRELRDLDLSADRLADAQRRVTRETRAATEALARQADQAAAAQRRTEALARARERMQRTALAAAGVGAAGYGMMHAGRVGLGWVKPAMEADHAWTALGLVAGATADELDHMRDRVRDIAAATNQDATALREALGFLIGKGLSPGDALAVLDRVGRAATATGADMADMGALTFAAMDTLLVAAGDVGRAHDIMARAGDLGGFELRDMARTFPQLTANARALGLTGTKAIATLSAALQVAVKGASGPEDAATNLANFLQKATAPETVRNFEKFGIDIKAALREAVLRGENPFDALLAQIAQATGADLEQEMSKAIAAGADPRMAADALARKFELGELFGDMQVLNFLAPMLANMEEFRRIRAEALGADGVVDRKFAIMRNTDEERWKALLIAADALKETTGGALSPALGQVADAMTRVVRGTIKWTEKNPELVASLGTVAAWTAAGAVGIGGLMTAAGAVLVPLAVLRWSMTTLGLKAGLLGTAMRGVAAAGPLVAGAFRVMSAALVATPIGWVLLLAAALAGIVYAIYRNWDGIGEWFQGKWDRIKAAFDDGLLNGILALLEEFNPVTLLAEAINGMIDWLFGVDLFEIGKAWMDQLRAGFAAVLDDIKAWFGRRIADIVGILPDWLQEHLGVDPAKTATDDTPPVPRDRRGRRILPGSVAAAALGTSLAAGGAAAAAAAAPDTLGRDPAAIAAAFGPPASAASAGAPVADPFATHALLDRLGAAGDGVAAAAPPPVDVPVIPAVPAGGPPPAQPVVTINEGDRDETRSVSIVNHNTITVPPGTDVQGLARAMAAELARQQRGALHDLD</sequence>
<dbReference type="PANTHER" id="PTHR37813">
    <property type="entry name" value="FELS-2 PROPHAGE PROTEIN"/>
    <property type="match status" value="1"/>
</dbReference>
<dbReference type="PANTHER" id="PTHR37813:SF1">
    <property type="entry name" value="FELS-2 PROPHAGE PROTEIN"/>
    <property type="match status" value="1"/>
</dbReference>
<keyword evidence="2" id="KW-0175">Coiled coil</keyword>
<dbReference type="Pfam" id="PF10145">
    <property type="entry name" value="PhageMin_Tail"/>
    <property type="match status" value="1"/>
</dbReference>
<evidence type="ECO:0000313" key="6">
    <source>
        <dbReference type="EMBL" id="MBB4287644.1"/>
    </source>
</evidence>
<reference evidence="6 7" key="1">
    <citation type="submission" date="2020-08" db="EMBL/GenBank/DDBJ databases">
        <title>Genome sequencing of Purple Non-Sulfur Bacteria from various extreme environments.</title>
        <authorList>
            <person name="Mayer M."/>
        </authorList>
    </citation>
    <scope>NUCLEOTIDE SEQUENCE [LARGE SCALE GENOMIC DNA]</scope>
    <source>
        <strain evidence="6 7">JA135</strain>
    </source>
</reference>
<evidence type="ECO:0000256" key="3">
    <source>
        <dbReference type="SAM" id="MobiDB-lite"/>
    </source>
</evidence>
<keyword evidence="4" id="KW-0812">Transmembrane</keyword>
<feature type="transmembrane region" description="Helical" evidence="4">
    <location>
        <begin position="686"/>
        <end position="704"/>
    </location>
</feature>
<evidence type="ECO:0000256" key="2">
    <source>
        <dbReference type="SAM" id="Coils"/>
    </source>
</evidence>
<dbReference type="NCBIfam" id="TIGR01760">
    <property type="entry name" value="tape_meas_TP901"/>
    <property type="match status" value="1"/>
</dbReference>
<feature type="coiled-coil region" evidence="2">
    <location>
        <begin position="83"/>
        <end position="152"/>
    </location>
</feature>
<feature type="domain" description="Phage tail tape measure protein" evidence="5">
    <location>
        <begin position="290"/>
        <end position="485"/>
    </location>
</feature>
<evidence type="ECO:0000313" key="7">
    <source>
        <dbReference type="Proteomes" id="UP000555728"/>
    </source>
</evidence>
<evidence type="ECO:0000259" key="5">
    <source>
        <dbReference type="Pfam" id="PF10145"/>
    </source>
</evidence>
<gene>
    <name evidence="6" type="ORF">GGD88_003399</name>
</gene>
<dbReference type="EMBL" id="JACIGI010000045">
    <property type="protein sequence ID" value="MBB4287644.1"/>
    <property type="molecule type" value="Genomic_DNA"/>
</dbReference>
<comment type="caution">
    <text evidence="6">The sequence shown here is derived from an EMBL/GenBank/DDBJ whole genome shotgun (WGS) entry which is preliminary data.</text>
</comment>
<feature type="transmembrane region" description="Helical" evidence="4">
    <location>
        <begin position="614"/>
        <end position="641"/>
    </location>
</feature>
<proteinExistence type="predicted"/>
<keyword evidence="1" id="KW-1188">Viral release from host cell</keyword>
<accession>A0A7W6S2H9</accession>
<keyword evidence="7" id="KW-1185">Reference proteome</keyword>
<organism evidence="6 7">
    <name type="scientific">Roseospira goensis</name>
    <dbReference type="NCBI Taxonomy" id="391922"/>
    <lineage>
        <taxon>Bacteria</taxon>
        <taxon>Pseudomonadati</taxon>
        <taxon>Pseudomonadota</taxon>
        <taxon>Alphaproteobacteria</taxon>
        <taxon>Rhodospirillales</taxon>
        <taxon>Rhodospirillaceae</taxon>
        <taxon>Roseospira</taxon>
    </lineage>
</organism>
<name>A0A7W6S2H9_9PROT</name>
<dbReference type="InterPro" id="IPR010090">
    <property type="entry name" value="Phage_tape_meas"/>
</dbReference>
<keyword evidence="4" id="KW-1133">Transmembrane helix</keyword>
<dbReference type="AlphaFoldDB" id="A0A7W6S2H9"/>
<protein>
    <submittedName>
        <fullName evidence="6">TP901 family phage tail tape measure protein</fullName>
    </submittedName>
</protein>
<feature type="region of interest" description="Disordered" evidence="3">
    <location>
        <begin position="810"/>
        <end position="829"/>
    </location>
</feature>
<dbReference type="RefSeq" id="WP_184437603.1">
    <property type="nucleotide sequence ID" value="NZ_JACIGI010000045.1"/>
</dbReference>
<feature type="transmembrane region" description="Helical" evidence="4">
    <location>
        <begin position="653"/>
        <end position="674"/>
    </location>
</feature>
<dbReference type="Proteomes" id="UP000555728">
    <property type="component" value="Unassembled WGS sequence"/>
</dbReference>
<keyword evidence="4" id="KW-0472">Membrane</keyword>
<evidence type="ECO:0000256" key="4">
    <source>
        <dbReference type="SAM" id="Phobius"/>
    </source>
</evidence>